<comment type="caution">
    <text evidence="1">The sequence shown here is derived from an EMBL/GenBank/DDBJ whole genome shotgun (WGS) entry which is preliminary data.</text>
</comment>
<sequence>MQSPVLDAVVLLLCDIALRPSLQSRRCAAIPRLPCAAEASRRVPLLRVGSRTKFGCRVTKPCCLFPYALMLQQRCRALALKSAVATPAL</sequence>
<name>A0A8J5RKZ7_ZIZPA</name>
<reference evidence="1" key="1">
    <citation type="journal article" date="2021" name="bioRxiv">
        <title>Whole Genome Assembly and Annotation of Northern Wild Rice, Zizania palustris L., Supports a Whole Genome Duplication in the Zizania Genus.</title>
        <authorList>
            <person name="Haas M."/>
            <person name="Kono T."/>
            <person name="Macchietto M."/>
            <person name="Millas R."/>
            <person name="McGilp L."/>
            <person name="Shao M."/>
            <person name="Duquette J."/>
            <person name="Hirsch C.N."/>
            <person name="Kimball J."/>
        </authorList>
    </citation>
    <scope>NUCLEOTIDE SEQUENCE</scope>
    <source>
        <tissue evidence="1">Fresh leaf tissue</tissue>
    </source>
</reference>
<dbReference type="EMBL" id="JAAALK010000290">
    <property type="protein sequence ID" value="KAG8047933.1"/>
    <property type="molecule type" value="Genomic_DNA"/>
</dbReference>
<evidence type="ECO:0000313" key="2">
    <source>
        <dbReference type="Proteomes" id="UP000729402"/>
    </source>
</evidence>
<organism evidence="1 2">
    <name type="scientific">Zizania palustris</name>
    <name type="common">Northern wild rice</name>
    <dbReference type="NCBI Taxonomy" id="103762"/>
    <lineage>
        <taxon>Eukaryota</taxon>
        <taxon>Viridiplantae</taxon>
        <taxon>Streptophyta</taxon>
        <taxon>Embryophyta</taxon>
        <taxon>Tracheophyta</taxon>
        <taxon>Spermatophyta</taxon>
        <taxon>Magnoliopsida</taxon>
        <taxon>Liliopsida</taxon>
        <taxon>Poales</taxon>
        <taxon>Poaceae</taxon>
        <taxon>BOP clade</taxon>
        <taxon>Oryzoideae</taxon>
        <taxon>Oryzeae</taxon>
        <taxon>Zizaniinae</taxon>
        <taxon>Zizania</taxon>
    </lineage>
</organism>
<proteinExistence type="predicted"/>
<dbReference type="AlphaFoldDB" id="A0A8J5RKZ7"/>
<evidence type="ECO:0000313" key="1">
    <source>
        <dbReference type="EMBL" id="KAG8047933.1"/>
    </source>
</evidence>
<keyword evidence="2" id="KW-1185">Reference proteome</keyword>
<reference evidence="1" key="2">
    <citation type="submission" date="2021-02" db="EMBL/GenBank/DDBJ databases">
        <authorList>
            <person name="Kimball J.A."/>
            <person name="Haas M.W."/>
            <person name="Macchietto M."/>
            <person name="Kono T."/>
            <person name="Duquette J."/>
            <person name="Shao M."/>
        </authorList>
    </citation>
    <scope>NUCLEOTIDE SEQUENCE</scope>
    <source>
        <tissue evidence="1">Fresh leaf tissue</tissue>
    </source>
</reference>
<gene>
    <name evidence="1" type="ORF">GUJ93_ZPchr0008g11428</name>
</gene>
<accession>A0A8J5RKZ7</accession>
<dbReference type="Proteomes" id="UP000729402">
    <property type="component" value="Unassembled WGS sequence"/>
</dbReference>
<protein>
    <submittedName>
        <fullName evidence="1">Uncharacterized protein</fullName>
    </submittedName>
</protein>